<accession>A0ACB6UXV8</accession>
<gene>
    <name evidence="1" type="ORF">D0Z00_004630</name>
</gene>
<dbReference type="EMBL" id="QVQA01000432">
    <property type="protein sequence ID" value="KAF5092342.1"/>
    <property type="molecule type" value="Genomic_DNA"/>
</dbReference>
<keyword evidence="2" id="KW-1185">Reference proteome</keyword>
<evidence type="ECO:0000313" key="2">
    <source>
        <dbReference type="Proteomes" id="UP000744676"/>
    </source>
</evidence>
<dbReference type="Proteomes" id="UP000744676">
    <property type="component" value="Unassembled WGS sequence"/>
</dbReference>
<comment type="caution">
    <text evidence="1">The sequence shown here is derived from an EMBL/GenBank/DDBJ whole genome shotgun (WGS) entry which is preliminary data.</text>
</comment>
<reference evidence="1 2" key="1">
    <citation type="journal article" date="2020" name="Front. Microbiol.">
        <title>Phenotypic and Genetic Characterization of the Cheese Ripening Yeast Geotrichum candidum.</title>
        <authorList>
            <person name="Perkins V."/>
            <person name="Vignola S."/>
            <person name="Lessard M.H."/>
            <person name="Plante P.L."/>
            <person name="Corbeil J."/>
            <person name="Dugat-Bony E."/>
            <person name="Frenette M."/>
            <person name="Labrie S."/>
        </authorList>
    </citation>
    <scope>NUCLEOTIDE SEQUENCE [LARGE SCALE GENOMIC DNA]</scope>
    <source>
        <strain evidence="1 2">LMA-1147</strain>
    </source>
</reference>
<name>A0ACB6UXV8_9ASCO</name>
<sequence length="531" mass="59635">MDQSELIEQFCAITASDAETAERYLAVADQNLETAITLFLEGGGQSFASQQQPTQLNAGSGPITSAGSAVGAGAIDEDDEALVRRLQQEEYNSTDNDGVREAIRPVTETLVEPGYGGAGFGHRYRAPPVQRPRDIFGRDRGHDDDEEDDDDYGYSRGSSSRHRIDNNYYHDNDDEEEEAEDLDEGMTPAQSRLSKLFRPPYELISNYDLETAKDYGRLQKKWLLVNIQNSTEFQSHVLNRDIWANSSIKTLVKKHFVFLQYNHDSYEGQDFKSYYPFQQYPYVGILDPRTGEQMKAWSFQLPPADEFLDQLREFLATFSLDPKAKNPMSRQKQDVSRMTEEDQIQYALKKSLGGAESSDDDIIELDGSDDDDFQDFDDDEEYVVDSDIEILDAPAGSSGSGSSKTVAADDVQEAPPPQAEEEESEEEEDLTDEDIFAMIPPHEYPEPPAGVPDTTRIQFRLGDGTRVIRRFELSNTVKQVFGVVKTINDVTRTSYFSLTKGDTKENLLGKLDQTIKEAGLSNNSILVEILD</sequence>
<proteinExistence type="predicted"/>
<protein>
    <submittedName>
        <fullName evidence="1">Uncharacterized protein</fullName>
    </submittedName>
</protein>
<organism evidence="1 2">
    <name type="scientific">Geotrichum galactomycetum</name>
    <dbReference type="NCBI Taxonomy" id="27317"/>
    <lineage>
        <taxon>Eukaryota</taxon>
        <taxon>Fungi</taxon>
        <taxon>Dikarya</taxon>
        <taxon>Ascomycota</taxon>
        <taxon>Saccharomycotina</taxon>
        <taxon>Dipodascomycetes</taxon>
        <taxon>Dipodascales</taxon>
        <taxon>Dipodascaceae</taxon>
        <taxon>Geotrichum</taxon>
    </lineage>
</organism>
<evidence type="ECO:0000313" key="1">
    <source>
        <dbReference type="EMBL" id="KAF5092342.1"/>
    </source>
</evidence>